<sequence length="140" mass="15844">MKSLTGRQNAMDTANISESDWYEHFESLFSANLDSIDILVNLPNDELSEVEDAIFNDEITEEEILNSVKSLNASNSAGPDGIPPQFFIQAHETIMPVMLALFNRIFSTGVFPECWCSAIIIPIYKKVISIRLLIIEEFHY</sequence>
<evidence type="ECO:0000313" key="1">
    <source>
        <dbReference type="EMBL" id="KAH3740871.1"/>
    </source>
</evidence>
<evidence type="ECO:0000313" key="2">
    <source>
        <dbReference type="Proteomes" id="UP000828390"/>
    </source>
</evidence>
<evidence type="ECO:0008006" key="3">
    <source>
        <dbReference type="Google" id="ProtNLM"/>
    </source>
</evidence>
<reference evidence="1" key="2">
    <citation type="submission" date="2020-11" db="EMBL/GenBank/DDBJ databases">
        <authorList>
            <person name="McCartney M.A."/>
            <person name="Auch B."/>
            <person name="Kono T."/>
            <person name="Mallez S."/>
            <person name="Becker A."/>
            <person name="Gohl D.M."/>
            <person name="Silverstein K.A.T."/>
            <person name="Koren S."/>
            <person name="Bechman K.B."/>
            <person name="Herman A."/>
            <person name="Abrahante J.E."/>
            <person name="Garbe J."/>
        </authorList>
    </citation>
    <scope>NUCLEOTIDE SEQUENCE</scope>
    <source>
        <strain evidence="1">Duluth1</strain>
        <tissue evidence="1">Whole animal</tissue>
    </source>
</reference>
<reference evidence="1" key="1">
    <citation type="journal article" date="2019" name="bioRxiv">
        <title>The Genome of the Zebra Mussel, Dreissena polymorpha: A Resource for Invasive Species Research.</title>
        <authorList>
            <person name="McCartney M.A."/>
            <person name="Auch B."/>
            <person name="Kono T."/>
            <person name="Mallez S."/>
            <person name="Zhang Y."/>
            <person name="Obille A."/>
            <person name="Becker A."/>
            <person name="Abrahante J.E."/>
            <person name="Garbe J."/>
            <person name="Badalamenti J.P."/>
            <person name="Herman A."/>
            <person name="Mangelson H."/>
            <person name="Liachko I."/>
            <person name="Sullivan S."/>
            <person name="Sone E.D."/>
            <person name="Koren S."/>
            <person name="Silverstein K.A.T."/>
            <person name="Beckman K.B."/>
            <person name="Gohl D.M."/>
        </authorList>
    </citation>
    <scope>NUCLEOTIDE SEQUENCE</scope>
    <source>
        <strain evidence="1">Duluth1</strain>
        <tissue evidence="1">Whole animal</tissue>
    </source>
</reference>
<dbReference type="EMBL" id="JAIWYP010000011">
    <property type="protein sequence ID" value="KAH3740871.1"/>
    <property type="molecule type" value="Genomic_DNA"/>
</dbReference>
<dbReference type="PANTHER" id="PTHR19446">
    <property type="entry name" value="REVERSE TRANSCRIPTASES"/>
    <property type="match status" value="1"/>
</dbReference>
<gene>
    <name evidence="1" type="ORF">DPMN_047586</name>
</gene>
<dbReference type="AlphaFoldDB" id="A0A9D4DAM5"/>
<accession>A0A9D4DAM5</accession>
<comment type="caution">
    <text evidence="1">The sequence shown here is derived from an EMBL/GenBank/DDBJ whole genome shotgun (WGS) entry which is preliminary data.</text>
</comment>
<protein>
    <recommendedName>
        <fullName evidence="3">Reverse transcriptase</fullName>
    </recommendedName>
</protein>
<keyword evidence="2" id="KW-1185">Reference proteome</keyword>
<organism evidence="1 2">
    <name type="scientific">Dreissena polymorpha</name>
    <name type="common">Zebra mussel</name>
    <name type="synonym">Mytilus polymorpha</name>
    <dbReference type="NCBI Taxonomy" id="45954"/>
    <lineage>
        <taxon>Eukaryota</taxon>
        <taxon>Metazoa</taxon>
        <taxon>Spiralia</taxon>
        <taxon>Lophotrochozoa</taxon>
        <taxon>Mollusca</taxon>
        <taxon>Bivalvia</taxon>
        <taxon>Autobranchia</taxon>
        <taxon>Heteroconchia</taxon>
        <taxon>Euheterodonta</taxon>
        <taxon>Imparidentia</taxon>
        <taxon>Neoheterodontei</taxon>
        <taxon>Myida</taxon>
        <taxon>Dreissenoidea</taxon>
        <taxon>Dreissenidae</taxon>
        <taxon>Dreissena</taxon>
    </lineage>
</organism>
<name>A0A9D4DAM5_DREPO</name>
<proteinExistence type="predicted"/>
<dbReference type="Proteomes" id="UP000828390">
    <property type="component" value="Unassembled WGS sequence"/>
</dbReference>